<dbReference type="InterPro" id="IPR006102">
    <property type="entry name" value="Ig-like_GH2"/>
</dbReference>
<evidence type="ECO:0000256" key="4">
    <source>
        <dbReference type="ARBA" id="ARBA00022801"/>
    </source>
</evidence>
<dbReference type="Gene3D" id="2.60.120.260">
    <property type="entry name" value="Galactose-binding domain-like"/>
    <property type="match status" value="1"/>
</dbReference>
<evidence type="ECO:0000256" key="6">
    <source>
        <dbReference type="SAM" id="MobiDB-lite"/>
    </source>
</evidence>
<comment type="catalytic activity">
    <reaction evidence="1">
        <text>Hydrolysis of terminal, non-reducing beta-D-mannose residues in beta-D-mannosides.</text>
        <dbReference type="EC" id="3.2.1.25"/>
    </reaction>
</comment>
<dbReference type="RefSeq" id="WP_284253625.1">
    <property type="nucleotide sequence ID" value="NZ_BSVB01000001.1"/>
</dbReference>
<dbReference type="InterPro" id="IPR036156">
    <property type="entry name" value="Beta-gal/glucu_dom_sf"/>
</dbReference>
<proteinExistence type="inferred from homology"/>
<dbReference type="Gene3D" id="2.60.40.10">
    <property type="entry name" value="Immunoglobulins"/>
    <property type="match status" value="1"/>
</dbReference>
<reference evidence="10" key="1">
    <citation type="journal article" date="2019" name="Int. J. Syst. Evol. Microbiol.">
        <title>The Global Catalogue of Microorganisms (GCM) 10K type strain sequencing project: providing services to taxonomists for standard genome sequencing and annotation.</title>
        <authorList>
            <consortium name="The Broad Institute Genomics Platform"/>
            <consortium name="The Broad Institute Genome Sequencing Center for Infectious Disease"/>
            <person name="Wu L."/>
            <person name="Ma J."/>
        </authorList>
    </citation>
    <scope>NUCLEOTIDE SEQUENCE [LARGE SCALE GENOMIC DNA]</scope>
    <source>
        <strain evidence="10">NBRC 108894</strain>
    </source>
</reference>
<dbReference type="PANTHER" id="PTHR43730:SF1">
    <property type="entry name" value="BETA-MANNOSIDASE"/>
    <property type="match status" value="1"/>
</dbReference>
<dbReference type="Pfam" id="PF22666">
    <property type="entry name" value="Glyco_hydro_2_N2"/>
    <property type="match status" value="1"/>
</dbReference>
<evidence type="ECO:0000256" key="1">
    <source>
        <dbReference type="ARBA" id="ARBA00000829"/>
    </source>
</evidence>
<dbReference type="InterPro" id="IPR054593">
    <property type="entry name" value="Beta-mannosidase-like_N2"/>
</dbReference>
<protein>
    <recommendedName>
        <fullName evidence="3">beta-mannosidase</fullName>
        <ecNumber evidence="3">3.2.1.25</ecNumber>
    </recommendedName>
</protein>
<name>A0ABQ6K4S8_9MICO</name>
<keyword evidence="5" id="KW-0326">Glycosidase</keyword>
<dbReference type="SUPFAM" id="SSF49785">
    <property type="entry name" value="Galactose-binding domain-like"/>
    <property type="match status" value="1"/>
</dbReference>
<dbReference type="EC" id="3.2.1.25" evidence="3"/>
<accession>A0ABQ6K4S8</accession>
<gene>
    <name evidence="9" type="ORF">GCM10025881_15500</name>
</gene>
<evidence type="ECO:0000313" key="10">
    <source>
        <dbReference type="Proteomes" id="UP001157034"/>
    </source>
</evidence>
<organism evidence="9 10">
    <name type="scientific">Pseudolysinimonas kribbensis</name>
    <dbReference type="NCBI Taxonomy" id="433641"/>
    <lineage>
        <taxon>Bacteria</taxon>
        <taxon>Bacillati</taxon>
        <taxon>Actinomycetota</taxon>
        <taxon>Actinomycetes</taxon>
        <taxon>Micrococcales</taxon>
        <taxon>Microbacteriaceae</taxon>
        <taxon>Pseudolysinimonas</taxon>
    </lineage>
</organism>
<dbReference type="PANTHER" id="PTHR43730">
    <property type="entry name" value="BETA-MANNOSIDASE"/>
    <property type="match status" value="1"/>
</dbReference>
<evidence type="ECO:0000256" key="2">
    <source>
        <dbReference type="ARBA" id="ARBA00007401"/>
    </source>
</evidence>
<evidence type="ECO:0000259" key="7">
    <source>
        <dbReference type="Pfam" id="PF00703"/>
    </source>
</evidence>
<dbReference type="InterPro" id="IPR050887">
    <property type="entry name" value="Beta-mannosidase_GH2"/>
</dbReference>
<dbReference type="SUPFAM" id="SSF49303">
    <property type="entry name" value="beta-Galactosidase/glucuronidase domain"/>
    <property type="match status" value="1"/>
</dbReference>
<evidence type="ECO:0000256" key="3">
    <source>
        <dbReference type="ARBA" id="ARBA00012754"/>
    </source>
</evidence>
<dbReference type="EMBL" id="BSVB01000001">
    <property type="protein sequence ID" value="GMA94726.1"/>
    <property type="molecule type" value="Genomic_DNA"/>
</dbReference>
<comment type="similarity">
    <text evidence="2">Belongs to the glycosyl hydrolase 2 family.</text>
</comment>
<dbReference type="Proteomes" id="UP001157034">
    <property type="component" value="Unassembled WGS sequence"/>
</dbReference>
<feature type="domain" description="Beta-mannosidase-like galactose-binding" evidence="8">
    <location>
        <begin position="33"/>
        <end position="187"/>
    </location>
</feature>
<dbReference type="Pfam" id="PF00703">
    <property type="entry name" value="Glyco_hydro_2"/>
    <property type="match status" value="1"/>
</dbReference>
<feature type="domain" description="Glycoside hydrolase family 2 immunoglobulin-like beta-sandwich" evidence="7">
    <location>
        <begin position="198"/>
        <end position="295"/>
    </location>
</feature>
<feature type="region of interest" description="Disordered" evidence="6">
    <location>
        <begin position="296"/>
        <end position="320"/>
    </location>
</feature>
<dbReference type="InterPro" id="IPR008979">
    <property type="entry name" value="Galactose-bd-like_sf"/>
</dbReference>
<keyword evidence="4" id="KW-0378">Hydrolase</keyword>
<evidence type="ECO:0000313" key="9">
    <source>
        <dbReference type="EMBL" id="GMA94726.1"/>
    </source>
</evidence>
<feature type="compositionally biased region" description="Low complexity" evidence="6">
    <location>
        <begin position="304"/>
        <end position="320"/>
    </location>
</feature>
<comment type="caution">
    <text evidence="9">The sequence shown here is derived from an EMBL/GenBank/DDBJ whole genome shotgun (WGS) entry which is preliminary data.</text>
</comment>
<keyword evidence="10" id="KW-1185">Reference proteome</keyword>
<dbReference type="InterPro" id="IPR013783">
    <property type="entry name" value="Ig-like_fold"/>
</dbReference>
<evidence type="ECO:0000256" key="5">
    <source>
        <dbReference type="ARBA" id="ARBA00023295"/>
    </source>
</evidence>
<evidence type="ECO:0000259" key="8">
    <source>
        <dbReference type="Pfam" id="PF22666"/>
    </source>
</evidence>
<sequence length="320" mass="34717">MTTGPLVRRPLHDGWTVEPIEGPVPTAVRAAGSVPAAVPGVVHLDLIAAALIDDPYRGLAEKAQEWIGSTSWRYRTTFIWWPDDAARTDLVLEGLDTVAEVLLNGRSILSSQNQHRGYRVPVRELLVAGDNELEIRFAAPVPEADRRSLELGYRPHVNHHPFNALRKMACSFGWDWGPDTATSGIWRPIGLESWSRARIAGLVLSPVVEGSDGVLNVRADVECAGDAQLRLRVRAGEASEEIEITSDGGELTVRISDVALWWPRGYGEQPLTAVDVELLDGDDVLDAAHRTIGFRTVELDTTPDDAGTPSASSSTAGQSP</sequence>